<proteinExistence type="predicted"/>
<accession>A0AAD3D1U2</accession>
<protein>
    <submittedName>
        <fullName evidence="1">Uncharacterized protein</fullName>
    </submittedName>
</protein>
<dbReference type="EMBL" id="BLLK01000047">
    <property type="protein sequence ID" value="GFH55251.1"/>
    <property type="molecule type" value="Genomic_DNA"/>
</dbReference>
<dbReference type="SUPFAM" id="SSF52266">
    <property type="entry name" value="SGNH hydrolase"/>
    <property type="match status" value="1"/>
</dbReference>
<dbReference type="Proteomes" id="UP001054902">
    <property type="component" value="Unassembled WGS sequence"/>
</dbReference>
<dbReference type="AlphaFoldDB" id="A0AAD3D1U2"/>
<dbReference type="InterPro" id="IPR036514">
    <property type="entry name" value="SGNH_hydro_sf"/>
</dbReference>
<gene>
    <name evidence="1" type="ORF">CTEN210_11727</name>
</gene>
<name>A0AAD3D1U2_9STRA</name>
<organism evidence="1 2">
    <name type="scientific">Chaetoceros tenuissimus</name>
    <dbReference type="NCBI Taxonomy" id="426638"/>
    <lineage>
        <taxon>Eukaryota</taxon>
        <taxon>Sar</taxon>
        <taxon>Stramenopiles</taxon>
        <taxon>Ochrophyta</taxon>
        <taxon>Bacillariophyta</taxon>
        <taxon>Coscinodiscophyceae</taxon>
        <taxon>Chaetocerotophycidae</taxon>
        <taxon>Chaetocerotales</taxon>
        <taxon>Chaetocerotaceae</taxon>
        <taxon>Chaetoceros</taxon>
    </lineage>
</organism>
<keyword evidence="2" id="KW-1185">Reference proteome</keyword>
<sequence length="473" mass="54296">MPRKSSVLGAAALALFGYALYSSDIGVIQSSNLRTTANNEGPPRMTTPLEEEEEYDLTKRIEYHQPFLKGEVVLSGDERKPNKDIQYAAFGSSHTWGARLDQRETETYIKQLAKPYYDNGINHGIRSSGPNYPANCLYSLIGNEHFDVIILQFYMQVEDGLELLARRLRQRFPDAIMVFVHHWFPGEIVNEKGQSVDEYRTEKGFEWDYMHNQEFHSLINSGEHTWTKRVGYETKKNEMCKRIAKDVNGYIVKLPFGKQAHGQNGWLNYGHQLLNDDSFHPSVEGHTFIANQVREIVDRVGVTKHPRVEPFAQLDQCYNWLMDGILDTPNVKYSDNFQMMKMPNTQKYTLELTDSSQESWMEITNPSNEVMDVYIGTMTTSPERKYPTVEATLSNGNKYTIDPMPDNTWGGKHVHITKMTQIGIMQPQESIKISIKVMEESEWPFRFTSIMITPRNENSKEVLHDGGAPISLS</sequence>
<comment type="caution">
    <text evidence="1">The sequence shown here is derived from an EMBL/GenBank/DDBJ whole genome shotgun (WGS) entry which is preliminary data.</text>
</comment>
<dbReference type="Gene3D" id="3.40.50.1110">
    <property type="entry name" value="SGNH hydrolase"/>
    <property type="match status" value="1"/>
</dbReference>
<evidence type="ECO:0000313" key="1">
    <source>
        <dbReference type="EMBL" id="GFH55251.1"/>
    </source>
</evidence>
<reference evidence="1 2" key="1">
    <citation type="journal article" date="2021" name="Sci. Rep.">
        <title>The genome of the diatom Chaetoceros tenuissimus carries an ancient integrated fragment of an extant virus.</title>
        <authorList>
            <person name="Hongo Y."/>
            <person name="Kimura K."/>
            <person name="Takaki Y."/>
            <person name="Yoshida Y."/>
            <person name="Baba S."/>
            <person name="Kobayashi G."/>
            <person name="Nagasaki K."/>
            <person name="Hano T."/>
            <person name="Tomaru Y."/>
        </authorList>
    </citation>
    <scope>NUCLEOTIDE SEQUENCE [LARGE SCALE GENOMIC DNA]</scope>
    <source>
        <strain evidence="1 2">NIES-3715</strain>
    </source>
</reference>
<evidence type="ECO:0000313" key="2">
    <source>
        <dbReference type="Proteomes" id="UP001054902"/>
    </source>
</evidence>